<comment type="caution">
    <text evidence="2">The sequence shown here is derived from an EMBL/GenBank/DDBJ whole genome shotgun (WGS) entry which is preliminary data.</text>
</comment>
<reference evidence="2" key="2">
    <citation type="journal article" date="2023" name="IMA Fungus">
        <title>Comparative genomic study of the Penicillium genus elucidates a diverse pangenome and 15 lateral gene transfer events.</title>
        <authorList>
            <person name="Petersen C."/>
            <person name="Sorensen T."/>
            <person name="Nielsen M.R."/>
            <person name="Sondergaard T.E."/>
            <person name="Sorensen J.L."/>
            <person name="Fitzpatrick D.A."/>
            <person name="Frisvad J.C."/>
            <person name="Nielsen K.L."/>
        </authorList>
    </citation>
    <scope>NUCLEOTIDE SEQUENCE</scope>
    <source>
        <strain evidence="2">IBT 19713</strain>
    </source>
</reference>
<name>A0A9W9PIT0_9EURO</name>
<feature type="region of interest" description="Disordered" evidence="1">
    <location>
        <begin position="386"/>
        <end position="437"/>
    </location>
</feature>
<feature type="compositionally biased region" description="Pro residues" evidence="1">
    <location>
        <begin position="68"/>
        <end position="82"/>
    </location>
</feature>
<feature type="compositionally biased region" description="Basic and acidic residues" evidence="1">
    <location>
        <begin position="34"/>
        <end position="44"/>
    </location>
</feature>
<organism evidence="2 3">
    <name type="scientific">Penicillium chermesinum</name>
    <dbReference type="NCBI Taxonomy" id="63820"/>
    <lineage>
        <taxon>Eukaryota</taxon>
        <taxon>Fungi</taxon>
        <taxon>Dikarya</taxon>
        <taxon>Ascomycota</taxon>
        <taxon>Pezizomycotina</taxon>
        <taxon>Eurotiomycetes</taxon>
        <taxon>Eurotiomycetidae</taxon>
        <taxon>Eurotiales</taxon>
        <taxon>Aspergillaceae</taxon>
        <taxon>Penicillium</taxon>
    </lineage>
</organism>
<evidence type="ECO:0000256" key="1">
    <source>
        <dbReference type="SAM" id="MobiDB-lite"/>
    </source>
</evidence>
<feature type="compositionally biased region" description="Basic and acidic residues" evidence="1">
    <location>
        <begin position="722"/>
        <end position="735"/>
    </location>
</feature>
<proteinExistence type="predicted"/>
<keyword evidence="3" id="KW-1185">Reference proteome</keyword>
<dbReference type="AlphaFoldDB" id="A0A9W9PIT0"/>
<accession>A0A9W9PIT0</accession>
<dbReference type="RefSeq" id="XP_058334951.1">
    <property type="nucleotide sequence ID" value="XM_058471810.1"/>
</dbReference>
<feature type="region of interest" description="Disordered" evidence="1">
    <location>
        <begin position="31"/>
        <end position="125"/>
    </location>
</feature>
<dbReference type="Proteomes" id="UP001150941">
    <property type="component" value="Unassembled WGS sequence"/>
</dbReference>
<evidence type="ECO:0000313" key="2">
    <source>
        <dbReference type="EMBL" id="KAJ5247530.1"/>
    </source>
</evidence>
<feature type="region of interest" description="Disordered" evidence="1">
    <location>
        <begin position="693"/>
        <end position="741"/>
    </location>
</feature>
<protein>
    <submittedName>
        <fullName evidence="2">Uncharacterized protein</fullName>
    </submittedName>
</protein>
<feature type="compositionally biased region" description="Basic and acidic residues" evidence="1">
    <location>
        <begin position="346"/>
        <end position="360"/>
    </location>
</feature>
<gene>
    <name evidence="2" type="ORF">N7468_002513</name>
</gene>
<dbReference type="OrthoDB" id="5378502at2759"/>
<dbReference type="GeneID" id="83199113"/>
<sequence>MGRMSLRATIRAPVRYGDDVVDPKNAALYKSIRASREENNDRRGSPSPLPFAHRRPSSPKPTSTPFDPTLPPAAFPSLPFGPKPAQQPAEQFAEHEGEANQSDEDVDESDDPLNLLPWNQLENLRSSNSEHNVTYVTNMENTAPSPKNGTRVFEDSDLEEPIDDSENLGAKIVQNIKKEANCKQLLDKLDLTDEDVSKYKAYLSTRVQQDRRENLRLAEMRFIQLQHLLAFDNSDIKNHKVPLQLVLRQVSKKAQDSLKDTISGSVHVNLCQSVDVLVARQFLLRRGLSKAFAGEWGHGMVELQESVEHEHDEPEIFQWKEDLTGKCEIELQQISNRTRYSSPPDTRAETTWTRELKGEKGPGGVQYVNPRDLYLQDPETNVPVHRSNALSRGHPSNWRPPSDRGLERVSPSFRAFVRPPQQSPKGEPLSFSPDKINDSNGGLRLEVSAGGRAVVRHRIINKGIPYEHALPSIEQTESLEQTETIPEYVQTTPSRAPARHEEMIDEPVGDGTSSMTFPYVSAALEKPSPPTTKVPLMRVLAPSWKVFAMDHTIAQRRFEAAINEAHLESIQAREKAREAREAREAENETRTQNLPHVNRMAARSMSPQCAENEKNAMSAVRYAPLIEGTPNKLDDFFLETGESFPPLNPVEDGEPLDESWLSEWRCTCGLDSELGLSDHHEPSDCLDLEAKETTSSVAGTEHEPGDKTHVYEESQTEELTDDQEKQVVRGSKIEDSEGVDGGDGVLDEVILIQIY</sequence>
<feature type="compositionally biased region" description="Acidic residues" evidence="1">
    <location>
        <begin position="101"/>
        <end position="111"/>
    </location>
</feature>
<dbReference type="EMBL" id="JAPQKS010000002">
    <property type="protein sequence ID" value="KAJ5247530.1"/>
    <property type="molecule type" value="Genomic_DNA"/>
</dbReference>
<feature type="compositionally biased region" description="Basic and acidic residues" evidence="1">
    <location>
        <begin position="700"/>
        <end position="712"/>
    </location>
</feature>
<feature type="region of interest" description="Disordered" evidence="1">
    <location>
        <begin position="337"/>
        <end position="368"/>
    </location>
</feature>
<evidence type="ECO:0000313" key="3">
    <source>
        <dbReference type="Proteomes" id="UP001150941"/>
    </source>
</evidence>
<reference evidence="2" key="1">
    <citation type="submission" date="2022-11" db="EMBL/GenBank/DDBJ databases">
        <authorList>
            <person name="Petersen C."/>
        </authorList>
    </citation>
    <scope>NUCLEOTIDE SEQUENCE</scope>
    <source>
        <strain evidence="2">IBT 19713</strain>
    </source>
</reference>